<keyword evidence="3" id="KW-1185">Reference proteome</keyword>
<feature type="non-terminal residue" evidence="2">
    <location>
        <position position="1"/>
    </location>
</feature>
<organism evidence="2 3">
    <name type="scientific">Eimeria acervulina</name>
    <name type="common">Coccidian parasite</name>
    <dbReference type="NCBI Taxonomy" id="5801"/>
    <lineage>
        <taxon>Eukaryota</taxon>
        <taxon>Sar</taxon>
        <taxon>Alveolata</taxon>
        <taxon>Apicomplexa</taxon>
        <taxon>Conoidasida</taxon>
        <taxon>Coccidia</taxon>
        <taxon>Eucoccidiorida</taxon>
        <taxon>Eimeriorina</taxon>
        <taxon>Eimeriidae</taxon>
        <taxon>Eimeria</taxon>
    </lineage>
</organism>
<proteinExistence type="predicted"/>
<feature type="compositionally biased region" description="Low complexity" evidence="1">
    <location>
        <begin position="14"/>
        <end position="36"/>
    </location>
</feature>
<evidence type="ECO:0000313" key="3">
    <source>
        <dbReference type="Proteomes" id="UP000018050"/>
    </source>
</evidence>
<sequence length="427" mass="46322">AEAPRPASPAANGAEAPRPAPATEVAEVPRPAAPATKDVETPRSAPATEDVEAPRSAPATEDVEAPGPPPATEDVEAPGPPPATKDVEAPGPPPAIEHAGEGPSGSFEARESEDAGEGPSGVLGSSVLYLPGRQASHGPGTSSESAIKALLTARPKRSNSAAKEALRGLDTESHPFYRTPSTGGRKPRRPVLRDLSLLSSDGTKLHAPILLDLREKFTKPVLDEWDLDFLLSLAERLAANIYYFEETALPKLPCKLVAEDKHHMVLPVLDEWDLDFLLSLAERLAANIYYFEETALPKLPCKLVAVLGRRYLLLDAFVTVLGVLGETTRDDWWRSLVGGMPTDFRLPIPRRRMTGRDLFTRDLLLDLGDAIDSLKRGMRPCSLDTVHIKQRLFCSGLAPPAFKSPTFDPWREDDKLFWSGLSTPKPR</sequence>
<protein>
    <submittedName>
        <fullName evidence="2">Uncharacterized protein</fullName>
    </submittedName>
</protein>
<evidence type="ECO:0000256" key="1">
    <source>
        <dbReference type="SAM" id="MobiDB-lite"/>
    </source>
</evidence>
<dbReference type="Proteomes" id="UP000018050">
    <property type="component" value="Unassembled WGS sequence"/>
</dbReference>
<reference evidence="2" key="1">
    <citation type="submission" date="2013-10" db="EMBL/GenBank/DDBJ databases">
        <title>Genomic analysis of the causative agents of coccidiosis in chickens.</title>
        <authorList>
            <person name="Reid A.J."/>
            <person name="Blake D."/>
            <person name="Billington K."/>
            <person name="Browne H."/>
            <person name="Dunn M."/>
            <person name="Hung S."/>
            <person name="Kawahara F."/>
            <person name="Miranda-Saavedra D."/>
            <person name="Mourier T."/>
            <person name="Nagra H."/>
            <person name="Otto T.D."/>
            <person name="Rawlings N."/>
            <person name="Sanchez A."/>
            <person name="Sanders M."/>
            <person name="Subramaniam C."/>
            <person name="Tay Y."/>
            <person name="Dear P."/>
            <person name="Doerig C."/>
            <person name="Gruber A."/>
            <person name="Parkinson J."/>
            <person name="Shirley M."/>
            <person name="Wan K.L."/>
            <person name="Berriman M."/>
            <person name="Tomley F."/>
            <person name="Pain A."/>
        </authorList>
    </citation>
    <scope>NUCLEOTIDE SEQUENCE</scope>
    <source>
        <strain evidence="2">Houghton</strain>
    </source>
</reference>
<name>U6GDZ1_EIMAC</name>
<dbReference type="AlphaFoldDB" id="U6GDZ1"/>
<accession>U6GDZ1</accession>
<dbReference type="RefSeq" id="XP_013251293.1">
    <property type="nucleotide sequence ID" value="XM_013395839.1"/>
</dbReference>
<dbReference type="GeneID" id="25271475"/>
<gene>
    <name evidence="2" type="ORF">EAH_00034050</name>
</gene>
<dbReference type="OrthoDB" id="348731at2759"/>
<dbReference type="VEuPathDB" id="ToxoDB:EAH_00034050"/>
<feature type="region of interest" description="Disordered" evidence="1">
    <location>
        <begin position="1"/>
        <end position="143"/>
    </location>
</feature>
<reference evidence="2" key="2">
    <citation type="submission" date="2013-10" db="EMBL/GenBank/DDBJ databases">
        <authorList>
            <person name="Aslett M."/>
        </authorList>
    </citation>
    <scope>NUCLEOTIDE SEQUENCE</scope>
    <source>
        <strain evidence="2">Houghton</strain>
    </source>
</reference>
<evidence type="ECO:0000313" key="2">
    <source>
        <dbReference type="EMBL" id="CDI78486.1"/>
    </source>
</evidence>
<dbReference type="EMBL" id="HG670875">
    <property type="protein sequence ID" value="CDI78486.1"/>
    <property type="molecule type" value="Genomic_DNA"/>
</dbReference>